<keyword evidence="7" id="KW-0472">Membrane</keyword>
<evidence type="ECO:0000256" key="3">
    <source>
        <dbReference type="ARBA" id="ARBA00022490"/>
    </source>
</evidence>
<protein>
    <submittedName>
        <fullName evidence="8">Uncharacterized protein</fullName>
    </submittedName>
</protein>
<comment type="subcellular location">
    <subcellularLocation>
        <location evidence="1">Cell membrane</location>
        <topology evidence="1">Peripheral membrane protein</topology>
        <orientation evidence="1">Cytoplasmic side</orientation>
    </subcellularLocation>
    <subcellularLocation>
        <location evidence="2">Cytoplasm</location>
    </subcellularLocation>
</comment>
<dbReference type="Gene3D" id="1.20.58.60">
    <property type="match status" value="1"/>
</dbReference>
<feature type="compositionally biased region" description="Polar residues" evidence="6">
    <location>
        <begin position="164"/>
        <end position="179"/>
    </location>
</feature>
<evidence type="ECO:0000256" key="4">
    <source>
        <dbReference type="ARBA" id="ARBA00022837"/>
    </source>
</evidence>
<keyword evidence="5" id="KW-0206">Cytoskeleton</keyword>
<proteinExistence type="predicted"/>
<evidence type="ECO:0000256" key="6">
    <source>
        <dbReference type="SAM" id="MobiDB-lite"/>
    </source>
</evidence>
<evidence type="ECO:0000256" key="2">
    <source>
        <dbReference type="ARBA" id="ARBA00004496"/>
    </source>
</evidence>
<dbReference type="InterPro" id="IPR018159">
    <property type="entry name" value="Spectrin/alpha-actinin"/>
</dbReference>
<dbReference type="GO" id="GO:0099536">
    <property type="term" value="P:synaptic signaling"/>
    <property type="evidence" value="ECO:0007669"/>
    <property type="project" value="TreeGrafter"/>
</dbReference>
<dbReference type="InterPro" id="IPR050774">
    <property type="entry name" value="KCMF1/Dystrophin"/>
</dbReference>
<dbReference type="GO" id="GO:0005886">
    <property type="term" value="C:plasma membrane"/>
    <property type="evidence" value="ECO:0007669"/>
    <property type="project" value="TreeGrafter"/>
</dbReference>
<gene>
    <name evidence="8" type="ORF">HAZT_HAZT010526</name>
</gene>
<dbReference type="GO" id="GO:0045202">
    <property type="term" value="C:synapse"/>
    <property type="evidence" value="ECO:0007669"/>
    <property type="project" value="GOC"/>
</dbReference>
<dbReference type="SMART" id="SM00150">
    <property type="entry name" value="SPEC"/>
    <property type="match status" value="1"/>
</dbReference>
<reference evidence="8" key="1">
    <citation type="submission" date="2014-08" db="EMBL/GenBank/DDBJ databases">
        <authorList>
            <person name="Murali S."/>
            <person name="Richards S."/>
            <person name="Bandaranaike D."/>
            <person name="Bellair M."/>
            <person name="Blankenburg K."/>
            <person name="Chao H."/>
            <person name="Dinh H."/>
            <person name="Doddapaneni H."/>
            <person name="Dugan-Rocha S."/>
            <person name="Elkadiri S."/>
            <person name="Gnanaolivu R."/>
            <person name="Hughes D."/>
            <person name="Lee S."/>
            <person name="Li M."/>
            <person name="Ming W."/>
            <person name="Munidasa M."/>
            <person name="Muniz J."/>
            <person name="Nguyen L."/>
            <person name="Osuji N."/>
            <person name="Pu L.-L."/>
            <person name="Puazo M."/>
            <person name="Skinner E."/>
            <person name="Qu C."/>
            <person name="Quiroz J."/>
            <person name="Raj R."/>
            <person name="Weissenberger G."/>
            <person name="Xin Y."/>
            <person name="Zou X."/>
            <person name="Han Y."/>
            <person name="Worley K."/>
            <person name="Muzny D."/>
            <person name="Gibbs R."/>
        </authorList>
    </citation>
    <scope>NUCLEOTIDE SEQUENCE</scope>
    <source>
        <strain evidence="8">HAZT.00-mixed</strain>
        <tissue evidence="8">Whole organism</tissue>
    </source>
</reference>
<evidence type="ECO:0000313" key="8">
    <source>
        <dbReference type="EMBL" id="KAA0203444.1"/>
    </source>
</evidence>
<comment type="caution">
    <text evidence="8">The sequence shown here is derived from an EMBL/GenBank/DDBJ whole genome shotgun (WGS) entry which is preliminary data.</text>
</comment>
<organism evidence="8">
    <name type="scientific">Hyalella azteca</name>
    <name type="common">Amphipod</name>
    <dbReference type="NCBI Taxonomy" id="294128"/>
    <lineage>
        <taxon>Eukaryota</taxon>
        <taxon>Metazoa</taxon>
        <taxon>Ecdysozoa</taxon>
        <taxon>Arthropoda</taxon>
        <taxon>Crustacea</taxon>
        <taxon>Multicrustacea</taxon>
        <taxon>Malacostraca</taxon>
        <taxon>Eumalacostraca</taxon>
        <taxon>Peracarida</taxon>
        <taxon>Amphipoda</taxon>
        <taxon>Senticaudata</taxon>
        <taxon>Talitrida</taxon>
        <taxon>Talitroidea</taxon>
        <taxon>Hyalellidae</taxon>
        <taxon>Hyalella</taxon>
    </lineage>
</organism>
<name>A0A6A0HDS2_HYAAZ</name>
<feature type="transmembrane region" description="Helical" evidence="7">
    <location>
        <begin position="266"/>
        <end position="286"/>
    </location>
</feature>
<keyword evidence="7" id="KW-0812">Transmembrane</keyword>
<feature type="region of interest" description="Disordered" evidence="6">
    <location>
        <begin position="164"/>
        <end position="185"/>
    </location>
</feature>
<reference evidence="8" key="3">
    <citation type="submission" date="2019-06" db="EMBL/GenBank/DDBJ databases">
        <authorList>
            <person name="Poynton C."/>
            <person name="Hasenbein S."/>
            <person name="Benoit J.B."/>
            <person name="Sepulveda M.S."/>
            <person name="Poelchau M.F."/>
            <person name="Murali S.C."/>
            <person name="Chen S."/>
            <person name="Glastad K.M."/>
            <person name="Werren J.H."/>
            <person name="Vineis J.H."/>
            <person name="Bowen J.L."/>
            <person name="Friedrich M."/>
            <person name="Jones J."/>
            <person name="Robertson H.M."/>
            <person name="Feyereisen R."/>
            <person name="Mechler-Hickson A."/>
            <person name="Mathers N."/>
            <person name="Lee C.E."/>
            <person name="Colbourne J.K."/>
            <person name="Biales A."/>
            <person name="Johnston J.S."/>
            <person name="Wellborn G.A."/>
            <person name="Rosendale A.J."/>
            <person name="Cridge A.G."/>
            <person name="Munoz-Torres M.C."/>
            <person name="Bain P.A."/>
            <person name="Manny A.R."/>
            <person name="Major K.M."/>
            <person name="Lambert F.N."/>
            <person name="Vulpe C.D."/>
            <person name="Tuck P."/>
            <person name="Blalock B.J."/>
            <person name="Lin Y.-Y."/>
            <person name="Smith M.E."/>
            <person name="Ochoa-Acuna H."/>
            <person name="Chen M.-J.M."/>
            <person name="Childers C.P."/>
            <person name="Qu J."/>
            <person name="Dugan S."/>
            <person name="Lee S.L."/>
            <person name="Chao H."/>
            <person name="Dinh H."/>
            <person name="Han Y."/>
            <person name="Doddapaneni H."/>
            <person name="Worley K.C."/>
            <person name="Muzny D.M."/>
            <person name="Gibbs R.A."/>
            <person name="Richards S."/>
        </authorList>
    </citation>
    <scope>NUCLEOTIDE SEQUENCE</scope>
    <source>
        <strain evidence="8">HAZT.00-mixed</strain>
        <tissue evidence="8">Whole organism</tissue>
    </source>
</reference>
<sequence>MSSLAKLREHWDETSSAVLARKTQLDAMLSDSHKLETKRAEVEAWLTRMEHRLERSSMTVGLAPHMLDQQIRDQKGQQAEVQQYKHQMELLNQQTQRLITIYQHDDTRHLRRRGDALNARFNNLQANLAMRGKALHGAMNSTSNFDKALEKFFGWLSEAEASSNSADLDADNTQASTGSLGHRRDHGRHVATVKEQLPPLPSSLSPDVMDEASAQRTAHDELPALCRDGILSAARLGISGAALLGISGAALLGVSGAALLGVSGAALLGVLGAALLGISGAARLGISGAARLGISGAARLGISDAARLGISGYNLLQLAKQVEVEERIKSSIEPSEWRAHRHRHVDDKRQRRL</sequence>
<evidence type="ECO:0000256" key="7">
    <source>
        <dbReference type="SAM" id="Phobius"/>
    </source>
</evidence>
<dbReference type="PANTHER" id="PTHR12268:SF14">
    <property type="entry name" value="DYSTROPHIN-1"/>
    <property type="match status" value="1"/>
</dbReference>
<dbReference type="SUPFAM" id="SSF46966">
    <property type="entry name" value="Spectrin repeat"/>
    <property type="match status" value="1"/>
</dbReference>
<keyword evidence="7" id="KW-1133">Transmembrane helix</keyword>
<reference evidence="8" key="2">
    <citation type="journal article" date="2018" name="Environ. Sci. Technol.">
        <title>The Toxicogenome of Hyalella azteca: A Model for Sediment Ecotoxicology and Evolutionary Toxicology.</title>
        <authorList>
            <person name="Poynton H.C."/>
            <person name="Hasenbein S."/>
            <person name="Benoit J.B."/>
            <person name="Sepulveda M.S."/>
            <person name="Poelchau M.F."/>
            <person name="Hughes D.S.T."/>
            <person name="Murali S.C."/>
            <person name="Chen S."/>
            <person name="Glastad K.M."/>
            <person name="Goodisman M.A.D."/>
            <person name="Werren J.H."/>
            <person name="Vineis J.H."/>
            <person name="Bowen J.L."/>
            <person name="Friedrich M."/>
            <person name="Jones J."/>
            <person name="Robertson H.M."/>
            <person name="Feyereisen R."/>
            <person name="Mechler-Hickson A."/>
            <person name="Mathers N."/>
            <person name="Lee C.E."/>
            <person name="Colbourne J.K."/>
            <person name="Biales A."/>
            <person name="Johnston J.S."/>
            <person name="Wellborn G.A."/>
            <person name="Rosendale A.J."/>
            <person name="Cridge A.G."/>
            <person name="Munoz-Torres M.C."/>
            <person name="Bain P.A."/>
            <person name="Manny A.R."/>
            <person name="Major K.M."/>
            <person name="Lambert F.N."/>
            <person name="Vulpe C.D."/>
            <person name="Tuck P."/>
            <person name="Blalock B.J."/>
            <person name="Lin Y.Y."/>
            <person name="Smith M.E."/>
            <person name="Ochoa-Acuna H."/>
            <person name="Chen M.M."/>
            <person name="Childers C.P."/>
            <person name="Qu J."/>
            <person name="Dugan S."/>
            <person name="Lee S.L."/>
            <person name="Chao H."/>
            <person name="Dinh H."/>
            <person name="Han Y."/>
            <person name="Doddapaneni H."/>
            <person name="Worley K.C."/>
            <person name="Muzny D.M."/>
            <person name="Gibbs R.A."/>
            <person name="Richards S."/>
        </authorList>
    </citation>
    <scope>NUCLEOTIDE SEQUENCE</scope>
    <source>
        <strain evidence="8">HAZT.00-mixed</strain>
        <tissue evidence="8">Whole organism</tissue>
    </source>
</reference>
<dbReference type="PANTHER" id="PTHR12268">
    <property type="entry name" value="E3 UBIQUITIN-PROTEIN LIGASE KCMF1"/>
    <property type="match status" value="1"/>
</dbReference>
<evidence type="ECO:0000256" key="1">
    <source>
        <dbReference type="ARBA" id="ARBA00004413"/>
    </source>
</evidence>
<dbReference type="EMBL" id="JQDR03001645">
    <property type="protein sequence ID" value="KAA0203444.1"/>
    <property type="molecule type" value="Genomic_DNA"/>
</dbReference>
<dbReference type="Pfam" id="PF00435">
    <property type="entry name" value="Spectrin"/>
    <property type="match status" value="1"/>
</dbReference>
<feature type="transmembrane region" description="Helical" evidence="7">
    <location>
        <begin position="236"/>
        <end position="260"/>
    </location>
</feature>
<accession>A0A6A0HDS2</accession>
<keyword evidence="4" id="KW-0106">Calcium</keyword>
<dbReference type="Proteomes" id="UP000711488">
    <property type="component" value="Unassembled WGS sequence"/>
</dbReference>
<evidence type="ECO:0000256" key="5">
    <source>
        <dbReference type="ARBA" id="ARBA00023212"/>
    </source>
</evidence>
<dbReference type="AlphaFoldDB" id="A0A6A0HDS2"/>
<keyword evidence="3" id="KW-0963">Cytoplasm</keyword>
<dbReference type="InterPro" id="IPR002017">
    <property type="entry name" value="Spectrin_repeat"/>
</dbReference>